<accession>A0A0R0LV04</accession>
<evidence type="ECO:0000313" key="2">
    <source>
        <dbReference type="EMBL" id="KRH93213.1"/>
    </source>
</evidence>
<gene>
    <name evidence="2" type="ORF">M153_1298000515</name>
</gene>
<dbReference type="AlphaFoldDB" id="A0A0R0LV04"/>
<dbReference type="Proteomes" id="UP000051530">
    <property type="component" value="Unassembled WGS sequence"/>
</dbReference>
<feature type="region of interest" description="Disordered" evidence="1">
    <location>
        <begin position="119"/>
        <end position="151"/>
    </location>
</feature>
<evidence type="ECO:0000256" key="1">
    <source>
        <dbReference type="SAM" id="MobiDB-lite"/>
    </source>
</evidence>
<proteinExistence type="predicted"/>
<protein>
    <submittedName>
        <fullName evidence="2">Uncharacterized protein</fullName>
    </submittedName>
</protein>
<organism evidence="2 3">
    <name type="scientific">Pseudoloma neurophilia</name>
    <dbReference type="NCBI Taxonomy" id="146866"/>
    <lineage>
        <taxon>Eukaryota</taxon>
        <taxon>Fungi</taxon>
        <taxon>Fungi incertae sedis</taxon>
        <taxon>Microsporidia</taxon>
        <taxon>Pseudoloma</taxon>
    </lineage>
</organism>
<keyword evidence="3" id="KW-1185">Reference proteome</keyword>
<dbReference type="VEuPathDB" id="MicrosporidiaDB:M153_1298000515"/>
<sequence>MDSRICRDLFRIVKCQNCFKNEALFMDMKTGKIYCDYCKKKFKKNHCKPLQMLNQISKIFNFYNQKKESVKRAPVDKHNLVSLNKIITHSYKKDRQDISNGSQAKNDKFLCSKCLSSIPKPDKRSLSEEPRFLSQKTPDRPRLSINLSRTQSDEIKKSYDDSIIDLFPEIS</sequence>
<evidence type="ECO:0000313" key="3">
    <source>
        <dbReference type="Proteomes" id="UP000051530"/>
    </source>
</evidence>
<dbReference type="EMBL" id="LGUB01000434">
    <property type="protein sequence ID" value="KRH93213.1"/>
    <property type="molecule type" value="Genomic_DNA"/>
</dbReference>
<feature type="compositionally biased region" description="Basic and acidic residues" evidence="1">
    <location>
        <begin position="120"/>
        <end position="142"/>
    </location>
</feature>
<reference evidence="2 3" key="1">
    <citation type="submission" date="2015-07" db="EMBL/GenBank/DDBJ databases">
        <title>The genome of Pseudoloma neurophilia, a relevant intracellular parasite of the zebrafish.</title>
        <authorList>
            <person name="Ndikumana S."/>
            <person name="Pelin A."/>
            <person name="Sanders J."/>
            <person name="Corradi N."/>
        </authorList>
    </citation>
    <scope>NUCLEOTIDE SEQUENCE [LARGE SCALE GENOMIC DNA]</scope>
    <source>
        <strain evidence="2 3">MK1</strain>
    </source>
</reference>
<feature type="non-terminal residue" evidence="2">
    <location>
        <position position="171"/>
    </location>
</feature>
<name>A0A0R0LV04_9MICR</name>
<comment type="caution">
    <text evidence="2">The sequence shown here is derived from an EMBL/GenBank/DDBJ whole genome shotgun (WGS) entry which is preliminary data.</text>
</comment>